<dbReference type="Pfam" id="PF04962">
    <property type="entry name" value="KduI"/>
    <property type="match status" value="1"/>
</dbReference>
<dbReference type="PANTHER" id="PTHR39193:SF1">
    <property type="entry name" value="5-DEOXY-GLUCURONATE ISOMERASE"/>
    <property type="match status" value="1"/>
</dbReference>
<dbReference type="GO" id="GO:0102482">
    <property type="term" value="F:5-deoxy-D-glucuronate isomerase activity"/>
    <property type="evidence" value="ECO:0007669"/>
    <property type="project" value="UniProtKB-EC"/>
</dbReference>
<dbReference type="GO" id="GO:0008880">
    <property type="term" value="F:glucuronate isomerase activity"/>
    <property type="evidence" value="ECO:0007669"/>
    <property type="project" value="InterPro"/>
</dbReference>
<dbReference type="Gene3D" id="2.60.120.10">
    <property type="entry name" value="Jelly Rolls"/>
    <property type="match status" value="2"/>
</dbReference>
<dbReference type="PIRSF" id="PIRSF036628">
    <property type="entry name" value="IolB"/>
    <property type="match status" value="1"/>
</dbReference>
<accession>A0AB39BFU6</accession>
<dbReference type="InterPro" id="IPR024203">
    <property type="entry name" value="Deoxy-glucuronate_isom_IolB"/>
</dbReference>
<proteinExistence type="predicted"/>
<dbReference type="EC" id="5.3.1.30" evidence="2"/>
<protein>
    <submittedName>
        <fullName evidence="2">5-deoxy-glucuronate isomerase</fullName>
        <ecNumber evidence="2">5.3.1.30</ecNumber>
    </submittedName>
</protein>
<evidence type="ECO:0000256" key="1">
    <source>
        <dbReference type="ARBA" id="ARBA00023235"/>
    </source>
</evidence>
<evidence type="ECO:0000313" key="2">
    <source>
        <dbReference type="EMBL" id="XDI05350.1"/>
    </source>
</evidence>
<keyword evidence="1 2" id="KW-0413">Isomerase</keyword>
<reference evidence="2" key="1">
    <citation type="submission" date="2024-05" db="EMBL/GenBank/DDBJ databases">
        <title>Herbiconiux sp. A18JL235.</title>
        <authorList>
            <person name="Zhang G."/>
        </authorList>
    </citation>
    <scope>NUCLEOTIDE SEQUENCE</scope>
    <source>
        <strain evidence="2">A18JL235</strain>
    </source>
</reference>
<name>A0AB39BFU6_9MICO</name>
<gene>
    <name evidence="2" type="primary">iolB</name>
    <name evidence="2" type="ORF">ABFY20_18840</name>
</gene>
<dbReference type="GO" id="GO:0019310">
    <property type="term" value="P:inositol catabolic process"/>
    <property type="evidence" value="ECO:0007669"/>
    <property type="project" value="InterPro"/>
</dbReference>
<sequence length="308" mass="32935">MSRDRPTASAWFHRRGELARDGWESVVDPTSTGLAHTGLRIAELNPGDALTLSVEGEERLVVPLAGSFTVKHAENGISTTTELAGRASVFAGRTDALYLSCAAEAVITGSGRVAVASSPTTEVHPSHHLAAADVPVELRGGGPASREVHDLCTPAVLAAARMIVCEVVTPSGNWSSYPPHKHDSHRPGAESRLEEIYYFEAAPVGGAERVAGTAAFGSFATYASDERDIAIAELVRSGDIALVPYGYHGPAAAAPGYDLYYLNVMAGPDPERRWLIADDPAHEWVRRTWPSAGFDPRLPFTSLEKEQR</sequence>
<dbReference type="AlphaFoldDB" id="A0AB39BFU6"/>
<dbReference type="InterPro" id="IPR021120">
    <property type="entry name" value="KduI/IolB_isomerase"/>
</dbReference>
<organism evidence="2">
    <name type="scientific">Herbiconiux sp. A18JL235</name>
    <dbReference type="NCBI Taxonomy" id="3152363"/>
    <lineage>
        <taxon>Bacteria</taxon>
        <taxon>Bacillati</taxon>
        <taxon>Actinomycetota</taxon>
        <taxon>Actinomycetes</taxon>
        <taxon>Micrococcales</taxon>
        <taxon>Microbacteriaceae</taxon>
        <taxon>Herbiconiux</taxon>
    </lineage>
</organism>
<dbReference type="InterPro" id="IPR014710">
    <property type="entry name" value="RmlC-like_jellyroll"/>
</dbReference>
<dbReference type="EMBL" id="CP162511">
    <property type="protein sequence ID" value="XDI05350.1"/>
    <property type="molecule type" value="Genomic_DNA"/>
</dbReference>
<dbReference type="SUPFAM" id="SSF51182">
    <property type="entry name" value="RmlC-like cupins"/>
    <property type="match status" value="1"/>
</dbReference>
<dbReference type="PANTHER" id="PTHR39193">
    <property type="entry name" value="5-DEOXY-GLUCURONATE ISOMERASE"/>
    <property type="match status" value="1"/>
</dbReference>
<dbReference type="NCBIfam" id="TIGR04378">
    <property type="entry name" value="myo_inos_iolB"/>
    <property type="match status" value="1"/>
</dbReference>
<dbReference type="RefSeq" id="WP_368497736.1">
    <property type="nucleotide sequence ID" value="NZ_CP162511.1"/>
</dbReference>
<dbReference type="InterPro" id="IPR011051">
    <property type="entry name" value="RmlC_Cupin_sf"/>
</dbReference>